<keyword evidence="2" id="KW-1185">Reference proteome</keyword>
<dbReference type="RefSeq" id="WP_137259450.1">
    <property type="nucleotide sequence ID" value="NZ_JBHSPQ010000006.1"/>
</dbReference>
<organism evidence="1 2">
    <name type="scientific">Kribbella jiaozuonensis</name>
    <dbReference type="NCBI Taxonomy" id="2575441"/>
    <lineage>
        <taxon>Bacteria</taxon>
        <taxon>Bacillati</taxon>
        <taxon>Actinomycetota</taxon>
        <taxon>Actinomycetes</taxon>
        <taxon>Propionibacteriales</taxon>
        <taxon>Kribbellaceae</taxon>
        <taxon>Kribbella</taxon>
    </lineage>
</organism>
<gene>
    <name evidence="1" type="ORF">FDA38_40285</name>
</gene>
<dbReference type="EMBL" id="SZPZ01000007">
    <property type="protein sequence ID" value="TKK73537.1"/>
    <property type="molecule type" value="Genomic_DNA"/>
</dbReference>
<accession>A0A4U3LHJ7</accession>
<dbReference type="AlphaFoldDB" id="A0A4U3LHJ7"/>
<protein>
    <submittedName>
        <fullName evidence="1">Uncharacterized protein</fullName>
    </submittedName>
</protein>
<name>A0A4U3LHJ7_9ACTN</name>
<dbReference type="OrthoDB" id="3827346at2"/>
<reference evidence="1 2" key="1">
    <citation type="submission" date="2019-04" db="EMBL/GenBank/DDBJ databases">
        <title>Kribbella sp. NEAU-THZ 27 nov., a novel actinomycete isolated from soil.</title>
        <authorList>
            <person name="Duan L."/>
        </authorList>
    </citation>
    <scope>NUCLEOTIDE SEQUENCE [LARGE SCALE GENOMIC DNA]</scope>
    <source>
        <strain evidence="2">NEAU-THZ27</strain>
    </source>
</reference>
<evidence type="ECO:0000313" key="1">
    <source>
        <dbReference type="EMBL" id="TKK73537.1"/>
    </source>
</evidence>
<sequence length="101" mass="11660">MPDGEEPRKHITEALGGRYVAPSDEERVERERVRNLIQAVLSCYRALVSQEADETRRAELQAEEALYTEESRRQISMSAAERQEVLRTYPELLARLRADLS</sequence>
<evidence type="ECO:0000313" key="2">
    <source>
        <dbReference type="Proteomes" id="UP000305836"/>
    </source>
</evidence>
<comment type="caution">
    <text evidence="1">The sequence shown here is derived from an EMBL/GenBank/DDBJ whole genome shotgun (WGS) entry which is preliminary data.</text>
</comment>
<proteinExistence type="predicted"/>
<dbReference type="Proteomes" id="UP000305836">
    <property type="component" value="Unassembled WGS sequence"/>
</dbReference>